<sequence>MDKSLRYFLMVAIENNIKQAAEKLHISQPSLTTAIKKLEHELGVELFIRRSKGVELSAYGKLFREYVQEQQEKQQQLLHQFTDMQQRHQGKLKLGTGEAWWELFVRDTVCLYQKNTPNCSIHLEFGNNLSLIHHLVQGDIDLFIGHEIQDLHERCKVHFQPLFRDQEALFVCSSHPILNTKKSDDELLLEQAQYPLIRVTPDHSRHRTMLAEHASLAKQYTEQRESKRAIYDVDSLFASIDILEMANAVMPYSDKMCHWMARRNIATLTINKKKKGNVGIYIKQGIADPKITSFIEILTKYTSSL</sequence>
<dbReference type="GO" id="GO:0000976">
    <property type="term" value="F:transcription cis-regulatory region binding"/>
    <property type="evidence" value="ECO:0007669"/>
    <property type="project" value="TreeGrafter"/>
</dbReference>
<dbReference type="InterPro" id="IPR036388">
    <property type="entry name" value="WH-like_DNA-bd_sf"/>
</dbReference>
<reference evidence="7" key="3">
    <citation type="submission" date="2021-05" db="EMBL/GenBank/DDBJ databases">
        <authorList>
            <person name="Kalatzis P.G."/>
            <person name="Castillo D."/>
            <person name="D'Alvise P."/>
            <person name="Middelboe M."/>
            <person name="Gram L."/>
        </authorList>
    </citation>
    <scope>NUCLEOTIDE SEQUENCE</scope>
    <source>
        <strain evidence="7">90-11-286</strain>
    </source>
</reference>
<evidence type="ECO:0000313" key="9">
    <source>
        <dbReference type="Proteomes" id="UP000722957"/>
    </source>
</evidence>
<dbReference type="RefSeq" id="WP_013868350.1">
    <property type="nucleotide sequence ID" value="NZ_CP020533.1"/>
</dbReference>
<protein>
    <submittedName>
        <fullName evidence="7">LysR family transcriptional regulator</fullName>
    </submittedName>
</protein>
<evidence type="ECO:0000256" key="3">
    <source>
        <dbReference type="ARBA" id="ARBA00023125"/>
    </source>
</evidence>
<evidence type="ECO:0000313" key="8">
    <source>
        <dbReference type="Proteomes" id="UP000078309"/>
    </source>
</evidence>
<evidence type="ECO:0000256" key="1">
    <source>
        <dbReference type="ARBA" id="ARBA00009437"/>
    </source>
</evidence>
<dbReference type="SUPFAM" id="SSF46785">
    <property type="entry name" value="Winged helix' DNA-binding domain"/>
    <property type="match status" value="1"/>
</dbReference>
<dbReference type="Gene3D" id="1.10.10.10">
    <property type="entry name" value="Winged helix-like DNA-binding domain superfamily/Winged helix DNA-binding domain"/>
    <property type="match status" value="1"/>
</dbReference>
<dbReference type="PRINTS" id="PR00039">
    <property type="entry name" value="HTHLYSR"/>
</dbReference>
<dbReference type="Proteomes" id="UP000722957">
    <property type="component" value="Unassembled WGS sequence"/>
</dbReference>
<dbReference type="Proteomes" id="UP000078309">
    <property type="component" value="Unassembled WGS sequence"/>
</dbReference>
<feature type="domain" description="HTH lysR-type" evidence="5">
    <location>
        <begin position="1"/>
        <end position="57"/>
    </location>
</feature>
<name>A0A191W9V7_VIBAN</name>
<accession>A0A191W9V7</accession>
<dbReference type="SUPFAM" id="SSF53850">
    <property type="entry name" value="Periplasmic binding protein-like II"/>
    <property type="match status" value="1"/>
</dbReference>
<dbReference type="PROSITE" id="PS50931">
    <property type="entry name" value="HTH_LYSR"/>
    <property type="match status" value="1"/>
</dbReference>
<dbReference type="GO" id="GO:0003700">
    <property type="term" value="F:DNA-binding transcription factor activity"/>
    <property type="evidence" value="ECO:0007669"/>
    <property type="project" value="InterPro"/>
</dbReference>
<evidence type="ECO:0000256" key="2">
    <source>
        <dbReference type="ARBA" id="ARBA00023015"/>
    </source>
</evidence>
<dbReference type="PANTHER" id="PTHR30126">
    <property type="entry name" value="HTH-TYPE TRANSCRIPTIONAL REGULATOR"/>
    <property type="match status" value="1"/>
</dbReference>
<proteinExistence type="inferred from homology"/>
<reference evidence="6 9" key="2">
    <citation type="journal article" date="2021" name="PeerJ">
        <title>Analysis of 44 Vibrio anguillarum genomes reveals high genetic diversity.</title>
        <authorList>
            <person name="Hansen M.J."/>
            <person name="Dalsgaard I."/>
        </authorList>
    </citation>
    <scope>NUCLEOTIDE SEQUENCE [LARGE SCALE GENOMIC DNA]</scope>
    <source>
        <strain evidence="6 9">17-16730-2A</strain>
    </source>
</reference>
<dbReference type="Pfam" id="PF00126">
    <property type="entry name" value="HTH_1"/>
    <property type="match status" value="1"/>
</dbReference>
<keyword evidence="3" id="KW-0238">DNA-binding</keyword>
<keyword evidence="4" id="KW-0804">Transcription</keyword>
<dbReference type="InterPro" id="IPR005119">
    <property type="entry name" value="LysR_subst-bd"/>
</dbReference>
<dbReference type="InterPro" id="IPR000847">
    <property type="entry name" value="LysR_HTH_N"/>
</dbReference>
<dbReference type="PANTHER" id="PTHR30126:SF40">
    <property type="entry name" value="HTH-TYPE TRANSCRIPTIONAL REGULATOR GLTR"/>
    <property type="match status" value="1"/>
</dbReference>
<dbReference type="Pfam" id="PF03466">
    <property type="entry name" value="LysR_substrate"/>
    <property type="match status" value="1"/>
</dbReference>
<keyword evidence="2" id="KW-0805">Transcription regulation</keyword>
<dbReference type="FunFam" id="1.10.10.10:FF:000001">
    <property type="entry name" value="LysR family transcriptional regulator"/>
    <property type="match status" value="1"/>
</dbReference>
<dbReference type="OrthoDB" id="6085176at2"/>
<dbReference type="InterPro" id="IPR036390">
    <property type="entry name" value="WH_DNA-bd_sf"/>
</dbReference>
<dbReference type="Gene3D" id="3.40.190.10">
    <property type="entry name" value="Periplasmic binding protein-like II"/>
    <property type="match status" value="2"/>
</dbReference>
<evidence type="ECO:0000313" key="7">
    <source>
        <dbReference type="EMBL" id="MBT2919362.1"/>
    </source>
</evidence>
<dbReference type="AlphaFoldDB" id="A0A191W9V7"/>
<comment type="caution">
    <text evidence="7">The sequence shown here is derived from an EMBL/GenBank/DDBJ whole genome shotgun (WGS) entry which is preliminary data.</text>
</comment>
<gene>
    <name evidence="6" type="ORF">EAY07_11590</name>
    <name evidence="7" type="ORF">PL14_11730</name>
</gene>
<evidence type="ECO:0000259" key="5">
    <source>
        <dbReference type="PROSITE" id="PS50931"/>
    </source>
</evidence>
<dbReference type="EMBL" id="RDOM01000028">
    <property type="protein sequence ID" value="MBF4272677.1"/>
    <property type="molecule type" value="Genomic_DNA"/>
</dbReference>
<reference evidence="7 8" key="1">
    <citation type="journal article" date="2017" name="J. Fish Dis.">
        <title>Comparative assessment of Vibrio virulence in marine fish larvae.</title>
        <authorList>
            <person name="Ronneseth A."/>
            <person name="Castillo D."/>
            <person name="D'Alvise P."/>
            <person name="Tonnesen O."/>
            <person name="Haugland G."/>
            <person name="Grotkjaer T."/>
            <person name="Engell-Sorensen K."/>
            <person name="Norremark L."/>
            <person name="Bergh O."/>
            <person name="Wergeland H.I."/>
            <person name="Gram L."/>
        </authorList>
    </citation>
    <scope>NUCLEOTIDE SEQUENCE [LARGE SCALE GENOMIC DNA]</scope>
    <source>
        <strain evidence="7 8">90-11-286</strain>
    </source>
</reference>
<evidence type="ECO:0000313" key="6">
    <source>
        <dbReference type="EMBL" id="MBF4272677.1"/>
    </source>
</evidence>
<organism evidence="7 8">
    <name type="scientific">Vibrio anguillarum</name>
    <name type="common">Listonella anguillarum</name>
    <dbReference type="NCBI Taxonomy" id="55601"/>
    <lineage>
        <taxon>Bacteria</taxon>
        <taxon>Pseudomonadati</taxon>
        <taxon>Pseudomonadota</taxon>
        <taxon>Gammaproteobacteria</taxon>
        <taxon>Vibrionales</taxon>
        <taxon>Vibrionaceae</taxon>
        <taxon>Vibrio</taxon>
    </lineage>
</organism>
<dbReference type="KEGG" id="vau:VANGNB10_cII0128c"/>
<evidence type="ECO:0000256" key="4">
    <source>
        <dbReference type="ARBA" id="ARBA00023163"/>
    </source>
</evidence>
<dbReference type="EMBL" id="JAHGUI010000042">
    <property type="protein sequence ID" value="MBT2919362.1"/>
    <property type="molecule type" value="Genomic_DNA"/>
</dbReference>
<comment type="similarity">
    <text evidence="1">Belongs to the LysR transcriptional regulatory family.</text>
</comment>